<dbReference type="EMBL" id="JAFCMP010000323">
    <property type="protein sequence ID" value="KAG5181512.1"/>
    <property type="molecule type" value="Genomic_DNA"/>
</dbReference>
<dbReference type="GO" id="GO:0015910">
    <property type="term" value="P:long-chain fatty acid import into peroxisome"/>
    <property type="evidence" value="ECO:0007669"/>
    <property type="project" value="TreeGrafter"/>
</dbReference>
<keyword evidence="6 10" id="KW-1133">Transmembrane helix</keyword>
<dbReference type="InterPro" id="IPR003439">
    <property type="entry name" value="ABC_transporter-like_ATP-bd"/>
</dbReference>
<dbReference type="GO" id="GO:0140359">
    <property type="term" value="F:ABC-type transporter activity"/>
    <property type="evidence" value="ECO:0007669"/>
    <property type="project" value="InterPro"/>
</dbReference>
<dbReference type="PROSITE" id="PS50893">
    <property type="entry name" value="ABC_TRANSPORTER_2"/>
    <property type="match status" value="1"/>
</dbReference>
<evidence type="ECO:0000256" key="5">
    <source>
        <dbReference type="ARBA" id="ARBA00022840"/>
    </source>
</evidence>
<feature type="region of interest" description="Disordered" evidence="9">
    <location>
        <begin position="534"/>
        <end position="559"/>
    </location>
</feature>
<dbReference type="Gene3D" id="3.40.50.300">
    <property type="entry name" value="P-loop containing nucleotide triphosphate hydrolases"/>
    <property type="match status" value="1"/>
</dbReference>
<dbReference type="Gene3D" id="3.40.30.10">
    <property type="entry name" value="Glutaredoxin"/>
    <property type="match status" value="1"/>
</dbReference>
<evidence type="ECO:0000256" key="8">
    <source>
        <dbReference type="ARBA" id="ARBA00023284"/>
    </source>
</evidence>
<keyword evidence="2" id="KW-0813">Transport</keyword>
<dbReference type="Pfam" id="PF00005">
    <property type="entry name" value="ABC_tran"/>
    <property type="match status" value="1"/>
</dbReference>
<dbReference type="InterPro" id="IPR027417">
    <property type="entry name" value="P-loop_NTPase"/>
</dbReference>
<dbReference type="SUPFAM" id="SSF52833">
    <property type="entry name" value="Thioredoxin-like"/>
    <property type="match status" value="1"/>
</dbReference>
<dbReference type="InterPro" id="IPR036640">
    <property type="entry name" value="ABC1_TM_sf"/>
</dbReference>
<evidence type="ECO:0000256" key="7">
    <source>
        <dbReference type="ARBA" id="ARBA00023136"/>
    </source>
</evidence>
<evidence type="ECO:0000256" key="10">
    <source>
        <dbReference type="SAM" id="Phobius"/>
    </source>
</evidence>
<dbReference type="InterPro" id="IPR011527">
    <property type="entry name" value="ABC1_TM_dom"/>
</dbReference>
<dbReference type="GO" id="GO:0016887">
    <property type="term" value="F:ATP hydrolysis activity"/>
    <property type="evidence" value="ECO:0007669"/>
    <property type="project" value="InterPro"/>
</dbReference>
<organism evidence="12 13">
    <name type="scientific">Tribonema minus</name>
    <dbReference type="NCBI Taxonomy" id="303371"/>
    <lineage>
        <taxon>Eukaryota</taxon>
        <taxon>Sar</taxon>
        <taxon>Stramenopiles</taxon>
        <taxon>Ochrophyta</taxon>
        <taxon>PX clade</taxon>
        <taxon>Xanthophyceae</taxon>
        <taxon>Tribonematales</taxon>
        <taxon>Tribonemataceae</taxon>
        <taxon>Tribonema</taxon>
    </lineage>
</organism>
<dbReference type="GO" id="GO:0005324">
    <property type="term" value="F:long-chain fatty acid transmembrane transporter activity"/>
    <property type="evidence" value="ECO:0007669"/>
    <property type="project" value="TreeGrafter"/>
</dbReference>
<dbReference type="InterPro" id="IPR011893">
    <property type="entry name" value="Selenoprotein_Rdx-typ"/>
</dbReference>
<dbReference type="PANTHER" id="PTHR11384">
    <property type="entry name" value="ATP-BINDING CASSETTE, SUB-FAMILY D MEMBER"/>
    <property type="match status" value="1"/>
</dbReference>
<feature type="transmembrane region" description="Helical" evidence="10">
    <location>
        <begin position="296"/>
        <end position="316"/>
    </location>
</feature>
<dbReference type="GO" id="GO:0006635">
    <property type="term" value="P:fatty acid beta-oxidation"/>
    <property type="evidence" value="ECO:0007669"/>
    <property type="project" value="TreeGrafter"/>
</dbReference>
<dbReference type="OrthoDB" id="60822at2759"/>
<dbReference type="InterPro" id="IPR036249">
    <property type="entry name" value="Thioredoxin-like_sf"/>
</dbReference>
<keyword evidence="4" id="KW-0547">Nucleotide-binding</keyword>
<dbReference type="GO" id="GO:0005778">
    <property type="term" value="C:peroxisomal membrane"/>
    <property type="evidence" value="ECO:0007669"/>
    <property type="project" value="TreeGrafter"/>
</dbReference>
<dbReference type="InterPro" id="IPR050835">
    <property type="entry name" value="ABC_transporter_sub-D"/>
</dbReference>
<feature type="transmembrane region" description="Helical" evidence="10">
    <location>
        <begin position="193"/>
        <end position="213"/>
    </location>
</feature>
<comment type="similarity">
    <text evidence="1">Belongs to the ABC transporter superfamily. ABCD family. Peroxisomal fatty acyl CoA transporter (TC 3.A.1.203) subfamily.</text>
</comment>
<accession>A0A836CDC0</accession>
<dbReference type="SMART" id="SM00382">
    <property type="entry name" value="AAA"/>
    <property type="match status" value="1"/>
</dbReference>
<keyword evidence="8" id="KW-0676">Redox-active center</keyword>
<proteinExistence type="inferred from homology"/>
<feature type="compositionally biased region" description="Low complexity" evidence="9">
    <location>
        <begin position="534"/>
        <end position="546"/>
    </location>
</feature>
<dbReference type="GO" id="GO:0042760">
    <property type="term" value="P:very long-chain fatty acid catabolic process"/>
    <property type="evidence" value="ECO:0007669"/>
    <property type="project" value="TreeGrafter"/>
</dbReference>
<dbReference type="GO" id="GO:0007031">
    <property type="term" value="P:peroxisome organization"/>
    <property type="evidence" value="ECO:0007669"/>
    <property type="project" value="TreeGrafter"/>
</dbReference>
<dbReference type="NCBIfam" id="TIGR02174">
    <property type="entry name" value="CXXU_selWTH"/>
    <property type="match status" value="1"/>
</dbReference>
<dbReference type="Pfam" id="PF10262">
    <property type="entry name" value="Rdx"/>
    <property type="match status" value="1"/>
</dbReference>
<dbReference type="Pfam" id="PF06472">
    <property type="entry name" value="ABC_membrane_2"/>
    <property type="match status" value="1"/>
</dbReference>
<evidence type="ECO:0000256" key="9">
    <source>
        <dbReference type="SAM" id="MobiDB-lite"/>
    </source>
</evidence>
<evidence type="ECO:0000256" key="2">
    <source>
        <dbReference type="ARBA" id="ARBA00022448"/>
    </source>
</evidence>
<dbReference type="InterPro" id="IPR003593">
    <property type="entry name" value="AAA+_ATPase"/>
</dbReference>
<evidence type="ECO:0000256" key="3">
    <source>
        <dbReference type="ARBA" id="ARBA00022692"/>
    </source>
</evidence>
<name>A0A836CDC0_9STRA</name>
<dbReference type="SUPFAM" id="SSF90123">
    <property type="entry name" value="ABC transporter transmembrane region"/>
    <property type="match status" value="1"/>
</dbReference>
<evidence type="ECO:0000256" key="1">
    <source>
        <dbReference type="ARBA" id="ARBA00008575"/>
    </source>
</evidence>
<dbReference type="InterPro" id="IPR017871">
    <property type="entry name" value="ABC_transporter-like_CS"/>
</dbReference>
<evidence type="ECO:0000256" key="4">
    <source>
        <dbReference type="ARBA" id="ARBA00022741"/>
    </source>
</evidence>
<dbReference type="AlphaFoldDB" id="A0A836CDC0"/>
<keyword evidence="13" id="KW-1185">Reference proteome</keyword>
<dbReference type="GO" id="GO:0005524">
    <property type="term" value="F:ATP binding"/>
    <property type="evidence" value="ECO:0007669"/>
    <property type="project" value="UniProtKB-KW"/>
</dbReference>
<protein>
    <submittedName>
        <fullName evidence="12">ABC transporter transmembrane region 2-domain-containing protein</fullName>
    </submittedName>
</protein>
<feature type="transmembrane region" description="Helical" evidence="10">
    <location>
        <begin position="157"/>
        <end position="181"/>
    </location>
</feature>
<keyword evidence="5" id="KW-0067">ATP-binding</keyword>
<evidence type="ECO:0000256" key="6">
    <source>
        <dbReference type="ARBA" id="ARBA00022989"/>
    </source>
</evidence>
<evidence type="ECO:0000259" key="11">
    <source>
        <dbReference type="PROSITE" id="PS50893"/>
    </source>
</evidence>
<dbReference type="PROSITE" id="PS00211">
    <property type="entry name" value="ABC_TRANSPORTER_1"/>
    <property type="match status" value="1"/>
</dbReference>
<feature type="domain" description="ABC transporter" evidence="11">
    <location>
        <begin position="564"/>
        <end position="840"/>
    </location>
</feature>
<reference evidence="12" key="1">
    <citation type="submission" date="2021-02" db="EMBL/GenBank/DDBJ databases">
        <title>First Annotated Genome of the Yellow-green Alga Tribonema minus.</title>
        <authorList>
            <person name="Mahan K.M."/>
        </authorList>
    </citation>
    <scope>NUCLEOTIDE SEQUENCE</scope>
    <source>
        <strain evidence="12">UTEX B ZZ1240</strain>
    </source>
</reference>
<keyword evidence="7 10" id="KW-0472">Membrane</keyword>
<dbReference type="SUPFAM" id="SSF52540">
    <property type="entry name" value="P-loop containing nucleoside triphosphate hydrolases"/>
    <property type="match status" value="1"/>
</dbReference>
<gene>
    <name evidence="12" type="ORF">JKP88DRAFT_349234</name>
</gene>
<dbReference type="Proteomes" id="UP000664859">
    <property type="component" value="Unassembled WGS sequence"/>
</dbReference>
<comment type="caution">
    <text evidence="12">The sequence shown here is derived from an EMBL/GenBank/DDBJ whole genome shotgun (WGS) entry which is preliminary data.</text>
</comment>
<evidence type="ECO:0000313" key="12">
    <source>
        <dbReference type="EMBL" id="KAG5181512.1"/>
    </source>
</evidence>
<keyword evidence="3 10" id="KW-0812">Transmembrane</keyword>
<dbReference type="PANTHER" id="PTHR11384:SF59">
    <property type="entry name" value="LYSOSOMAL COBALAMIN TRANSPORTER ABCD4"/>
    <property type="match status" value="1"/>
</dbReference>
<sequence>MMRSAWLAQELLSTFEKEIGEVALQPSPVSGTFRIAANGIEVWERKKDGGFPEAKVLKQRVRNVIVPTKDLAIASQQQVYSKQADTVAVHSSRGEAACAMHLPTYNRLQASNAEDTRNANAADGDVKQEQQQWGTWRHAYEASRICFWHGLLRDRRWCLPLLLVTLAITYEVAASFIMTVIGDFYLAVSSQDWQLFMNVLWRSMLVVAVVGTLRACRDFACEACALQWRCNLVRYLHAHYLRGTVPYQLTRAGGGSSGSSSGGGKAAAAVDNPDQRIVSDAAALTTAMGEVIQKTLVVPGLLAYYTWYVAALFGWVAPAACYAYFALAGALNAVVLRRVVPRVYEAERREGTFRYAHAWLRANAEAVAFYGAAAAARAERHRLGYYFNSAVDARWRVLWAHLPLYACVQFFDYVGSIVNYAAVGISIFYLTKAHAASEAEISSLLARGSYSCLYIINAFSMGLDASASLTVVRASAGRVMELLCGAGFTAAASAKLSPYDRPELDIPAAAAAADGDEDDDANKGDAAAVAMLSARSRGSSSGSGADEAAEEARSNGGGGGGALLTLRNVTVARPSAGGCAGGDSAWFRNGTENGGGSGGGDGGNLITDLSLSVAEGEHVLICGASGCGKTSLLRVVAGLWEPRGGTVRHCGSSGGGGGGAAQNWSGGARGDGGGEYECERIMFLPQKPYTFVGTLADQVVYPREWRDAAVACAAGRARVADILQQLRLSHLLRYGGGGSGGGGGSSAGLERVADWPNVLSPGEAQRLALARALYHRPRLLLLDEATSALGEDAEADAMARLRAAGATLVSAGHRATLRRFHARALVLAGDAAGSWGVADL</sequence>
<evidence type="ECO:0000313" key="13">
    <source>
        <dbReference type="Proteomes" id="UP000664859"/>
    </source>
</evidence>